<proteinExistence type="predicted"/>
<evidence type="ECO:0000256" key="1">
    <source>
        <dbReference type="SAM" id="MobiDB-lite"/>
    </source>
</evidence>
<protein>
    <submittedName>
        <fullName evidence="2">Uncharacterized protein</fullName>
    </submittedName>
</protein>
<feature type="compositionally biased region" description="Acidic residues" evidence="1">
    <location>
        <begin position="275"/>
        <end position="292"/>
    </location>
</feature>
<sequence>MAPIVLDWNCLAGLNNPVGDHAVENVAQNDDRGKAVPKQGIQTVPMQCTPKEQMLIQGIPKQPSFAYAVNGTPLETNNNKKGKQPSFAAVLNGSLLSRGQPDSALQTMLTHKGNVVFVHVNDDAYQERITLCHWEYWHPCILTDLARDIGIPLKIDNSTLQEIMKSVIGKAPPKVGSHSNDKENKTPSLTQVYKPKQASSLHVESTTPSVPTTNAFEVLNTDGRPTHIEDMTHHHNAVPYSMADIDIKMNIQIRPSAPDLGAAPSRTDFNSEVDAFGDSDDELGNDADDIVENEWPPLQGEGSSKPSKEFDGTPYVGNPLLDRSRLGPRQIASSNVNDVLLTTK</sequence>
<feature type="region of interest" description="Disordered" evidence="1">
    <location>
        <begin position="256"/>
        <end position="344"/>
    </location>
</feature>
<keyword evidence="3" id="KW-1185">Reference proteome</keyword>
<name>A0A8K0GL70_9ROSA</name>
<dbReference type="Proteomes" id="UP000796880">
    <property type="component" value="Unassembled WGS sequence"/>
</dbReference>
<evidence type="ECO:0000313" key="2">
    <source>
        <dbReference type="EMBL" id="KAF3433317.1"/>
    </source>
</evidence>
<reference evidence="2" key="1">
    <citation type="submission" date="2020-03" db="EMBL/GenBank/DDBJ databases">
        <title>A high-quality chromosome-level genome assembly of a woody plant with both climbing and erect habits, Rhamnella rubrinervis.</title>
        <authorList>
            <person name="Lu Z."/>
            <person name="Yang Y."/>
            <person name="Zhu X."/>
            <person name="Sun Y."/>
        </authorList>
    </citation>
    <scope>NUCLEOTIDE SEQUENCE</scope>
    <source>
        <strain evidence="2">BYM</strain>
        <tissue evidence="2">Leaf</tissue>
    </source>
</reference>
<dbReference type="AlphaFoldDB" id="A0A8K0GL70"/>
<gene>
    <name evidence="2" type="ORF">FNV43_RR24419</name>
</gene>
<dbReference type="OrthoDB" id="1750606at2759"/>
<evidence type="ECO:0000313" key="3">
    <source>
        <dbReference type="Proteomes" id="UP000796880"/>
    </source>
</evidence>
<feature type="compositionally biased region" description="Polar residues" evidence="1">
    <location>
        <begin position="331"/>
        <end position="344"/>
    </location>
</feature>
<feature type="region of interest" description="Disordered" evidence="1">
    <location>
        <begin position="170"/>
        <end position="189"/>
    </location>
</feature>
<dbReference type="EMBL" id="VOIH02000011">
    <property type="protein sequence ID" value="KAF3433317.1"/>
    <property type="molecule type" value="Genomic_DNA"/>
</dbReference>
<organism evidence="2 3">
    <name type="scientific">Rhamnella rubrinervis</name>
    <dbReference type="NCBI Taxonomy" id="2594499"/>
    <lineage>
        <taxon>Eukaryota</taxon>
        <taxon>Viridiplantae</taxon>
        <taxon>Streptophyta</taxon>
        <taxon>Embryophyta</taxon>
        <taxon>Tracheophyta</taxon>
        <taxon>Spermatophyta</taxon>
        <taxon>Magnoliopsida</taxon>
        <taxon>eudicotyledons</taxon>
        <taxon>Gunneridae</taxon>
        <taxon>Pentapetalae</taxon>
        <taxon>rosids</taxon>
        <taxon>fabids</taxon>
        <taxon>Rosales</taxon>
        <taxon>Rhamnaceae</taxon>
        <taxon>rhamnoid group</taxon>
        <taxon>Rhamneae</taxon>
        <taxon>Rhamnella</taxon>
    </lineage>
</organism>
<accession>A0A8K0GL70</accession>
<comment type="caution">
    <text evidence="2">The sequence shown here is derived from an EMBL/GenBank/DDBJ whole genome shotgun (WGS) entry which is preliminary data.</text>
</comment>
<feature type="region of interest" description="Disordered" evidence="1">
    <location>
        <begin position="195"/>
        <end position="215"/>
    </location>
</feature>